<dbReference type="InterPro" id="IPR005151">
    <property type="entry name" value="Tail-specific_protease"/>
</dbReference>
<organism evidence="3 4">
    <name type="scientific">Pedobacter frigidisoli</name>
    <dbReference type="NCBI Taxonomy" id="2530455"/>
    <lineage>
        <taxon>Bacteria</taxon>
        <taxon>Pseudomonadati</taxon>
        <taxon>Bacteroidota</taxon>
        <taxon>Sphingobacteriia</taxon>
        <taxon>Sphingobacteriales</taxon>
        <taxon>Sphingobacteriaceae</taxon>
        <taxon>Pedobacter</taxon>
    </lineage>
</organism>
<dbReference type="Proteomes" id="UP000291485">
    <property type="component" value="Unassembled WGS sequence"/>
</dbReference>
<dbReference type="AlphaFoldDB" id="A0A4V2MNI0"/>
<dbReference type="Gene3D" id="3.30.750.44">
    <property type="match status" value="1"/>
</dbReference>
<evidence type="ECO:0000259" key="2">
    <source>
        <dbReference type="SMART" id="SM00245"/>
    </source>
</evidence>
<protein>
    <submittedName>
        <fullName evidence="3">Peptidase S41</fullName>
    </submittedName>
</protein>
<dbReference type="Gene3D" id="2.60.120.260">
    <property type="entry name" value="Galactose-binding domain-like"/>
    <property type="match status" value="1"/>
</dbReference>
<dbReference type="PANTHER" id="PTHR32060:SF30">
    <property type="entry name" value="CARBOXY-TERMINAL PROCESSING PROTEASE CTPA"/>
    <property type="match status" value="1"/>
</dbReference>
<dbReference type="Gene3D" id="3.90.226.10">
    <property type="entry name" value="2-enoyl-CoA Hydratase, Chain A, domain 1"/>
    <property type="match status" value="1"/>
</dbReference>
<comment type="caution">
    <text evidence="3">The sequence shown here is derived from an EMBL/GenBank/DDBJ whole genome shotgun (WGS) entry which is preliminary data.</text>
</comment>
<evidence type="ECO:0000313" key="3">
    <source>
        <dbReference type="EMBL" id="TCD12846.1"/>
    </source>
</evidence>
<dbReference type="GO" id="GO:0008236">
    <property type="term" value="F:serine-type peptidase activity"/>
    <property type="evidence" value="ECO:0007669"/>
    <property type="project" value="InterPro"/>
</dbReference>
<evidence type="ECO:0000256" key="1">
    <source>
        <dbReference type="SAM" id="SignalP"/>
    </source>
</evidence>
<feature type="domain" description="Tail specific protease" evidence="2">
    <location>
        <begin position="520"/>
        <end position="729"/>
    </location>
</feature>
<dbReference type="GO" id="GO:0006508">
    <property type="term" value="P:proteolysis"/>
    <property type="evidence" value="ECO:0007669"/>
    <property type="project" value="InterPro"/>
</dbReference>
<dbReference type="OrthoDB" id="5379939at2"/>
<dbReference type="PROSITE" id="PS51257">
    <property type="entry name" value="PROKAR_LIPOPROTEIN"/>
    <property type="match status" value="1"/>
</dbReference>
<gene>
    <name evidence="3" type="ORF">EZ449_02025</name>
</gene>
<name>A0A4V2MNI0_9SPHI</name>
<dbReference type="GO" id="GO:0007165">
    <property type="term" value="P:signal transduction"/>
    <property type="evidence" value="ECO:0007669"/>
    <property type="project" value="TreeGrafter"/>
</dbReference>
<dbReference type="RefSeq" id="WP_131556280.1">
    <property type="nucleotide sequence ID" value="NZ_SJSN01000001.1"/>
</dbReference>
<evidence type="ECO:0000313" key="4">
    <source>
        <dbReference type="Proteomes" id="UP000291485"/>
    </source>
</evidence>
<dbReference type="SUPFAM" id="SSF52096">
    <property type="entry name" value="ClpP/crotonase"/>
    <property type="match status" value="1"/>
</dbReference>
<reference evidence="3 4" key="1">
    <citation type="submission" date="2019-02" db="EMBL/GenBank/DDBJ databases">
        <title>Pedobacter sp. RP-3-11 sp. nov., isolated from Arctic soil.</title>
        <authorList>
            <person name="Dahal R.H."/>
        </authorList>
    </citation>
    <scope>NUCLEOTIDE SEQUENCE [LARGE SCALE GENOMIC DNA]</scope>
    <source>
        <strain evidence="3 4">RP-3-11</strain>
    </source>
</reference>
<dbReference type="PANTHER" id="PTHR32060">
    <property type="entry name" value="TAIL-SPECIFIC PROTEASE"/>
    <property type="match status" value="1"/>
</dbReference>
<feature type="signal peptide" evidence="1">
    <location>
        <begin position="1"/>
        <end position="20"/>
    </location>
</feature>
<accession>A0A4V2MNI0</accession>
<sequence>MKTISTALLLFLGCACFAQSQKQIENQMAFAKFYGYVKYFYPGDDADKIDWDKFALYGSQKVDKCKTTGELKDSLNALANVLMPGVQIISTTEEITFPSNLKPKDTVGYKEISWQHLGVGLLKDKRSLYQSVRRNRQTVFKNKFTGFGNLSTLIDAKDLKGKTFVLSGRGKVLSEEGQGQFWFRVDRQNGQMGFFENMDSRPIISKSWQNFEIKGTINEDAKQVVFGAFLVDRGKFAIDDLSLKVDGKEIYSRDFESETIGDEPKTISVSTGRSSIQNAKYVFAINGDEQNKFAEVASPLNIIDSETVDIKPFDRHANFGEYVGKSISRNLKIFVPIVLYGTKTQTFPFTDSVKVKQVLSTINGVPKDQLTAQNLYLRLGNIINTWNVFQHFFPYFDVAKTDWNADLEKALVECYNSKSSLEFANTLKKMTAKLKDGHIGVWYTGDKSQYYPPFSWDLIENKLVIKSVVGSTLKLQKGDVVEKINGQDALKYFQNVYEYISAATPGYLNHRAKTESLIGVKDTPINIVLSGGQKVNTTRKIHSSSYNTESVKQEAIKSLGNNITYISISDAKMKMIDDSIELLKNSKAIICDLRGYPTDNTGLIEYLMVKDDTSSRWMQIPQIIYPDQEKPITYQNERWPLKAKSPHLNAKIFFLIDGRAISYAESYMSFIEHYKLATIIGQPTAGTNGNVNSLSLPGGYSMWFTGMKVLKHNGSQHHGVGIIPNIYVEQTIKGITEGRDEILERAIAEASK</sequence>
<dbReference type="SMART" id="SM00245">
    <property type="entry name" value="TSPc"/>
    <property type="match status" value="1"/>
</dbReference>
<feature type="chain" id="PRO_5020879429" evidence="1">
    <location>
        <begin position="21"/>
        <end position="752"/>
    </location>
</feature>
<proteinExistence type="predicted"/>
<dbReference type="GO" id="GO:0030288">
    <property type="term" value="C:outer membrane-bounded periplasmic space"/>
    <property type="evidence" value="ECO:0007669"/>
    <property type="project" value="TreeGrafter"/>
</dbReference>
<keyword evidence="4" id="KW-1185">Reference proteome</keyword>
<keyword evidence="1" id="KW-0732">Signal</keyword>
<dbReference type="GO" id="GO:0004175">
    <property type="term" value="F:endopeptidase activity"/>
    <property type="evidence" value="ECO:0007669"/>
    <property type="project" value="TreeGrafter"/>
</dbReference>
<dbReference type="EMBL" id="SJSN01000001">
    <property type="protein sequence ID" value="TCD12846.1"/>
    <property type="molecule type" value="Genomic_DNA"/>
</dbReference>
<dbReference type="Pfam" id="PF03572">
    <property type="entry name" value="Peptidase_S41"/>
    <property type="match status" value="1"/>
</dbReference>
<dbReference type="InterPro" id="IPR029045">
    <property type="entry name" value="ClpP/crotonase-like_dom_sf"/>
</dbReference>